<keyword evidence="12" id="KW-1185">Reference proteome</keyword>
<dbReference type="GO" id="GO:0022857">
    <property type="term" value="F:transmembrane transporter activity"/>
    <property type="evidence" value="ECO:0007669"/>
    <property type="project" value="UniProtKB-UniRule"/>
</dbReference>
<evidence type="ECO:0000256" key="9">
    <source>
        <dbReference type="RuleBase" id="RU369079"/>
    </source>
</evidence>
<dbReference type="Pfam" id="PF04290">
    <property type="entry name" value="DctQ"/>
    <property type="match status" value="1"/>
</dbReference>
<proteinExistence type="inferred from homology"/>
<keyword evidence="2 9" id="KW-0813">Transport</keyword>
<evidence type="ECO:0000256" key="1">
    <source>
        <dbReference type="ARBA" id="ARBA00004429"/>
    </source>
</evidence>
<dbReference type="AlphaFoldDB" id="A0A853GQ78"/>
<keyword evidence="3" id="KW-1003">Cell membrane</keyword>
<dbReference type="InterPro" id="IPR007387">
    <property type="entry name" value="TRAP_DctQ"/>
</dbReference>
<dbReference type="PANTHER" id="PTHR35011">
    <property type="entry name" value="2,3-DIKETO-L-GULONATE TRAP TRANSPORTER SMALL PERMEASE PROTEIN YIAM"/>
    <property type="match status" value="1"/>
</dbReference>
<dbReference type="InterPro" id="IPR055348">
    <property type="entry name" value="DctQ"/>
</dbReference>
<comment type="function">
    <text evidence="9">Part of the tripartite ATP-independent periplasmic (TRAP) transport system.</text>
</comment>
<dbReference type="EMBL" id="JACCEV010000001">
    <property type="protein sequence ID" value="NYT84281.1"/>
    <property type="molecule type" value="Genomic_DNA"/>
</dbReference>
<evidence type="ECO:0000256" key="4">
    <source>
        <dbReference type="ARBA" id="ARBA00022519"/>
    </source>
</evidence>
<comment type="caution">
    <text evidence="11">The sequence shown here is derived from an EMBL/GenBank/DDBJ whole genome shotgun (WGS) entry which is preliminary data.</text>
</comment>
<evidence type="ECO:0000256" key="2">
    <source>
        <dbReference type="ARBA" id="ARBA00022448"/>
    </source>
</evidence>
<evidence type="ECO:0000313" key="12">
    <source>
        <dbReference type="Proteomes" id="UP000554144"/>
    </source>
</evidence>
<sequence length="179" mass="19040">MSGTNGLPLRAATGLDKVIYLASVVIALGSLLAMFVALLLEVVVRYATNSGLGWPTELPSLLFPWLVMSGVVLAAQRGQHIAVTAILHILGKTSMRILLIALQLMLIVVFLYLAEVGLRVIEVTGTEVFPVTRITAKWAYLSLIAGFVGVALTALSTIVQLVVAPDPAAVRAHKAEEDI</sequence>
<comment type="subcellular location">
    <subcellularLocation>
        <location evidence="1 9">Cell inner membrane</location>
        <topology evidence="1 9">Multi-pass membrane protein</topology>
    </subcellularLocation>
</comment>
<accession>A0A853GQ78</accession>
<feature type="transmembrane region" description="Helical" evidence="9">
    <location>
        <begin position="97"/>
        <end position="118"/>
    </location>
</feature>
<dbReference type="Proteomes" id="UP000554144">
    <property type="component" value="Unassembled WGS sequence"/>
</dbReference>
<name>A0A853GQ78_9BURK</name>
<keyword evidence="7 9" id="KW-0472">Membrane</keyword>
<dbReference type="PANTHER" id="PTHR35011:SF2">
    <property type="entry name" value="2,3-DIKETO-L-GULONATE TRAP TRANSPORTER SMALL PERMEASE PROTEIN YIAM"/>
    <property type="match status" value="1"/>
</dbReference>
<gene>
    <name evidence="11" type="ORF">H0A62_01575</name>
</gene>
<evidence type="ECO:0000259" key="10">
    <source>
        <dbReference type="Pfam" id="PF04290"/>
    </source>
</evidence>
<evidence type="ECO:0000256" key="3">
    <source>
        <dbReference type="ARBA" id="ARBA00022475"/>
    </source>
</evidence>
<evidence type="ECO:0000256" key="7">
    <source>
        <dbReference type="ARBA" id="ARBA00023136"/>
    </source>
</evidence>
<keyword evidence="6 9" id="KW-1133">Transmembrane helix</keyword>
<feature type="transmembrane region" description="Helical" evidence="9">
    <location>
        <begin position="60"/>
        <end position="76"/>
    </location>
</feature>
<protein>
    <recommendedName>
        <fullName evidence="9">TRAP transporter small permease protein</fullName>
    </recommendedName>
</protein>
<comment type="subunit">
    <text evidence="9">The complex comprises the extracytoplasmic solute receptor protein and the two transmembrane proteins.</text>
</comment>
<dbReference type="GO" id="GO:0005886">
    <property type="term" value="C:plasma membrane"/>
    <property type="evidence" value="ECO:0007669"/>
    <property type="project" value="UniProtKB-SubCell"/>
</dbReference>
<evidence type="ECO:0000313" key="11">
    <source>
        <dbReference type="EMBL" id="NYT84281.1"/>
    </source>
</evidence>
<organism evidence="11 12">
    <name type="scientific">Pollutimonas harenae</name>
    <dbReference type="NCBI Taxonomy" id="657015"/>
    <lineage>
        <taxon>Bacteria</taxon>
        <taxon>Pseudomonadati</taxon>
        <taxon>Pseudomonadota</taxon>
        <taxon>Betaproteobacteria</taxon>
        <taxon>Burkholderiales</taxon>
        <taxon>Alcaligenaceae</taxon>
        <taxon>Pollutimonas</taxon>
    </lineage>
</organism>
<evidence type="ECO:0000256" key="5">
    <source>
        <dbReference type="ARBA" id="ARBA00022692"/>
    </source>
</evidence>
<reference evidence="11 12" key="1">
    <citation type="submission" date="2020-07" db="EMBL/GenBank/DDBJ databases">
        <title>Taxonomic revisions and descriptions of new bacterial species based on genomic comparisons in the high-G+C-content subgroup of the family Alcaligenaceae.</title>
        <authorList>
            <person name="Szabo A."/>
            <person name="Felfoldi T."/>
        </authorList>
    </citation>
    <scope>NUCLEOTIDE SEQUENCE [LARGE SCALE GENOMIC DNA]</scope>
    <source>
        <strain evidence="11 12">DSM 25667</strain>
    </source>
</reference>
<dbReference type="GO" id="GO:0015740">
    <property type="term" value="P:C4-dicarboxylate transport"/>
    <property type="evidence" value="ECO:0007669"/>
    <property type="project" value="TreeGrafter"/>
</dbReference>
<evidence type="ECO:0000256" key="8">
    <source>
        <dbReference type="ARBA" id="ARBA00038436"/>
    </source>
</evidence>
<feature type="domain" description="Tripartite ATP-independent periplasmic transporters DctQ component" evidence="10">
    <location>
        <begin position="34"/>
        <end position="162"/>
    </location>
</feature>
<dbReference type="RefSeq" id="WP_180001911.1">
    <property type="nucleotide sequence ID" value="NZ_JACCEV010000001.1"/>
</dbReference>
<keyword evidence="5 9" id="KW-0812">Transmembrane</keyword>
<feature type="transmembrane region" description="Helical" evidence="9">
    <location>
        <begin position="18"/>
        <end position="40"/>
    </location>
</feature>
<evidence type="ECO:0000256" key="6">
    <source>
        <dbReference type="ARBA" id="ARBA00022989"/>
    </source>
</evidence>
<feature type="transmembrane region" description="Helical" evidence="9">
    <location>
        <begin position="138"/>
        <end position="164"/>
    </location>
</feature>
<keyword evidence="4 9" id="KW-0997">Cell inner membrane</keyword>
<comment type="similarity">
    <text evidence="8 9">Belongs to the TRAP transporter small permease family.</text>
</comment>